<reference evidence="1 2" key="1">
    <citation type="journal article" date="2019" name="Genome Biol. Evol.">
        <title>Insights into the evolution of the New World diploid cottons (Gossypium, subgenus Houzingenia) based on genome sequencing.</title>
        <authorList>
            <person name="Grover C.E."/>
            <person name="Arick M.A. 2nd"/>
            <person name="Thrash A."/>
            <person name="Conover J.L."/>
            <person name="Sanders W.S."/>
            <person name="Peterson D.G."/>
            <person name="Frelichowski J.E."/>
            <person name="Scheffler J.A."/>
            <person name="Scheffler B.E."/>
            <person name="Wendel J.F."/>
        </authorList>
    </citation>
    <scope>NUCLEOTIDE SEQUENCE [LARGE SCALE GENOMIC DNA]</scope>
    <source>
        <strain evidence="1">27</strain>
        <tissue evidence="1">Leaf</tissue>
    </source>
</reference>
<gene>
    <name evidence="1" type="ORF">Godav_029277</name>
</gene>
<comment type="caution">
    <text evidence="1">The sequence shown here is derived from an EMBL/GenBank/DDBJ whole genome shotgun (WGS) entry which is preliminary data.</text>
</comment>
<feature type="non-terminal residue" evidence="1">
    <location>
        <position position="1"/>
    </location>
</feature>
<keyword evidence="2" id="KW-1185">Reference proteome</keyword>
<accession>A0A7J8T9I3</accession>
<name>A0A7J8T9I3_GOSDV</name>
<proteinExistence type="predicted"/>
<evidence type="ECO:0000313" key="2">
    <source>
        <dbReference type="Proteomes" id="UP000593561"/>
    </source>
</evidence>
<protein>
    <recommendedName>
        <fullName evidence="3">RNase H type-1 domain-containing protein</fullName>
    </recommendedName>
</protein>
<evidence type="ECO:0000313" key="1">
    <source>
        <dbReference type="EMBL" id="MBA0634845.1"/>
    </source>
</evidence>
<dbReference type="AlphaFoldDB" id="A0A7J8T9I3"/>
<dbReference type="Proteomes" id="UP000593561">
    <property type="component" value="Unassembled WGS sequence"/>
</dbReference>
<organism evidence="1 2">
    <name type="scientific">Gossypium davidsonii</name>
    <name type="common">Davidson's cotton</name>
    <name type="synonym">Gossypium klotzschianum subsp. davidsonii</name>
    <dbReference type="NCBI Taxonomy" id="34287"/>
    <lineage>
        <taxon>Eukaryota</taxon>
        <taxon>Viridiplantae</taxon>
        <taxon>Streptophyta</taxon>
        <taxon>Embryophyta</taxon>
        <taxon>Tracheophyta</taxon>
        <taxon>Spermatophyta</taxon>
        <taxon>Magnoliopsida</taxon>
        <taxon>eudicotyledons</taxon>
        <taxon>Gunneridae</taxon>
        <taxon>Pentapetalae</taxon>
        <taxon>rosids</taxon>
        <taxon>malvids</taxon>
        <taxon>Malvales</taxon>
        <taxon>Malvaceae</taxon>
        <taxon>Malvoideae</taxon>
        <taxon>Gossypium</taxon>
    </lineage>
</organism>
<sequence length="222" mass="24763">SICQPRVCGVLGFQHLEDQSSSFLLKLGFNIATKDEALWVQVLRSKYGMKERLPKSITRGKCSAVWRALAKMVEDYFEVSGTSTCEGFLMASIQASLLTNVEISWRGIRQNSSSLWYRHGIGDLLHVLRGCPTAKKISLYTDGAVKLNIGYATARGWRTVKMDNGSLGILDGLVFIQREGHKRVLIHTDNLEAVKALQDIHSTEANSALVKRIHMTVQTIEQ</sequence>
<evidence type="ECO:0008006" key="3">
    <source>
        <dbReference type="Google" id="ProtNLM"/>
    </source>
</evidence>
<dbReference type="EMBL" id="JABFAC010239560">
    <property type="protein sequence ID" value="MBA0634845.1"/>
    <property type="molecule type" value="Genomic_DNA"/>
</dbReference>